<dbReference type="RefSeq" id="WP_135479858.1">
    <property type="nucleotide sequence ID" value="NZ_SIJK02000039.1"/>
</dbReference>
<evidence type="ECO:0000259" key="1">
    <source>
        <dbReference type="PROSITE" id="PS51459"/>
    </source>
</evidence>
<protein>
    <submittedName>
        <fullName evidence="2">Type II toxin-antitoxin system death-on-curing family toxin</fullName>
    </submittedName>
</protein>
<accession>A0ABS4DE20</accession>
<dbReference type="PROSITE" id="PS51459">
    <property type="entry name" value="FIDO"/>
    <property type="match status" value="1"/>
</dbReference>
<dbReference type="SUPFAM" id="SSF140931">
    <property type="entry name" value="Fic-like"/>
    <property type="match status" value="1"/>
</dbReference>
<dbReference type="InterPro" id="IPR006440">
    <property type="entry name" value="Doc"/>
</dbReference>
<dbReference type="PANTHER" id="PTHR39426">
    <property type="entry name" value="HOMOLOGY TO DEATH-ON-CURING PROTEIN OF PHAGE P1"/>
    <property type="match status" value="1"/>
</dbReference>
<comment type="caution">
    <text evidence="2">The sequence shown here is derived from an EMBL/GenBank/DDBJ whole genome shotgun (WGS) entry which is preliminary data.</text>
</comment>
<dbReference type="EMBL" id="SIJK02000039">
    <property type="protein sequence ID" value="MBP1467689.1"/>
    <property type="molecule type" value="Genomic_DNA"/>
</dbReference>
<name>A0ABS4DE20_9CHLR</name>
<gene>
    <name evidence="2" type="ORF">EYB53_018385</name>
</gene>
<dbReference type="PANTHER" id="PTHR39426:SF1">
    <property type="entry name" value="HOMOLOGY TO DEATH-ON-CURING PROTEIN OF PHAGE P1"/>
    <property type="match status" value="1"/>
</dbReference>
<dbReference type="InterPro" id="IPR003812">
    <property type="entry name" value="Fido"/>
</dbReference>
<dbReference type="Proteomes" id="UP001193081">
    <property type="component" value="Unassembled WGS sequence"/>
</dbReference>
<evidence type="ECO:0000313" key="3">
    <source>
        <dbReference type="Proteomes" id="UP001193081"/>
    </source>
</evidence>
<dbReference type="Gene3D" id="1.20.120.1870">
    <property type="entry name" value="Fic/DOC protein, Fido domain"/>
    <property type="match status" value="1"/>
</dbReference>
<sequence>MTHHITLGDLVDIRDRIAVDDPWRFEIVNPSGLLSALTTPFQAAFGQESFPSLADKAAALVFLLIANHPFRDGNKRIAGEAMRLFLGRNGLALQATSEDLDALTRLATTTHDPRDSMLTTWIVEHTTAAPPGTPAVL</sequence>
<keyword evidence="3" id="KW-1185">Reference proteome</keyword>
<feature type="domain" description="Fido" evidence="1">
    <location>
        <begin position="1"/>
        <end position="124"/>
    </location>
</feature>
<evidence type="ECO:0000313" key="2">
    <source>
        <dbReference type="EMBL" id="MBP1467689.1"/>
    </source>
</evidence>
<dbReference type="NCBIfam" id="TIGR01550">
    <property type="entry name" value="DOC_P1"/>
    <property type="match status" value="1"/>
</dbReference>
<dbReference type="InterPro" id="IPR036597">
    <property type="entry name" value="Fido-like_dom_sf"/>
</dbReference>
<organism evidence="2 3">
    <name type="scientific">Candidatus Chloroploca mongolica</name>
    <dbReference type="NCBI Taxonomy" id="2528176"/>
    <lineage>
        <taxon>Bacteria</taxon>
        <taxon>Bacillati</taxon>
        <taxon>Chloroflexota</taxon>
        <taxon>Chloroflexia</taxon>
        <taxon>Chloroflexales</taxon>
        <taxon>Chloroflexineae</taxon>
        <taxon>Oscillochloridaceae</taxon>
        <taxon>Candidatus Chloroploca</taxon>
    </lineage>
</organism>
<reference evidence="2 3" key="1">
    <citation type="submission" date="2021-03" db="EMBL/GenBank/DDBJ databases">
        <authorList>
            <person name="Grouzdev D.S."/>
        </authorList>
    </citation>
    <scope>NUCLEOTIDE SEQUENCE [LARGE SCALE GENOMIC DNA]</scope>
    <source>
        <strain evidence="2 3">M50-1</strain>
    </source>
</reference>
<proteinExistence type="predicted"/>
<dbReference type="Pfam" id="PF02661">
    <property type="entry name" value="Fic"/>
    <property type="match status" value="1"/>
</dbReference>
<dbReference type="InterPro" id="IPR053737">
    <property type="entry name" value="Type_II_TA_Toxin"/>
</dbReference>